<keyword evidence="1" id="KW-0472">Membrane</keyword>
<proteinExistence type="predicted"/>
<evidence type="ECO:0000256" key="1">
    <source>
        <dbReference type="SAM" id="Phobius"/>
    </source>
</evidence>
<sequence>MLKFDKFALYLIIPLVIILFIVGMGQDFRPNKNPFLSLLGIVSAAIISVYCFRYQFFVWLPKNKTKRYSIKWILNLFITLSVIPLLALFFGNIAFSSGVGKILTSLIGTPLEPTIVEAEVVYVTNSRTWCHKYLESEALGGGTIGIKFCIDDDVYNHISNSVELKLISKQSNYGYLVEEWSVVGL</sequence>
<dbReference type="Proteomes" id="UP001195963">
    <property type="component" value="Unassembled WGS sequence"/>
</dbReference>
<feature type="transmembrane region" description="Helical" evidence="1">
    <location>
        <begin position="38"/>
        <end position="60"/>
    </location>
</feature>
<reference evidence="2 3" key="1">
    <citation type="submission" date="2021-07" db="EMBL/GenBank/DDBJ databases">
        <title>Shewanella sp. nov, isolated from SCS.</title>
        <authorList>
            <person name="Cao W.R."/>
        </authorList>
    </citation>
    <scope>NUCLEOTIDE SEQUENCE [LARGE SCALE GENOMIC DNA]</scope>
    <source>
        <strain evidence="2 3">NR704-98</strain>
    </source>
</reference>
<dbReference type="EMBL" id="JAHZST010000001">
    <property type="protein sequence ID" value="MBW8182160.1"/>
    <property type="molecule type" value="Genomic_DNA"/>
</dbReference>
<evidence type="ECO:0000313" key="3">
    <source>
        <dbReference type="Proteomes" id="UP001195963"/>
    </source>
</evidence>
<feature type="transmembrane region" description="Helical" evidence="1">
    <location>
        <begin position="7"/>
        <end position="26"/>
    </location>
</feature>
<name>A0ABS7DXL3_9GAMM</name>
<keyword evidence="1" id="KW-0812">Transmembrane</keyword>
<evidence type="ECO:0000313" key="2">
    <source>
        <dbReference type="EMBL" id="MBW8182160.1"/>
    </source>
</evidence>
<keyword evidence="1" id="KW-1133">Transmembrane helix</keyword>
<feature type="transmembrane region" description="Helical" evidence="1">
    <location>
        <begin position="72"/>
        <end position="95"/>
    </location>
</feature>
<dbReference type="RefSeq" id="WP_220107898.1">
    <property type="nucleotide sequence ID" value="NZ_JAHZST010000001.1"/>
</dbReference>
<organism evidence="2 3">
    <name type="scientific">Shewanella nanhaiensis</name>
    <dbReference type="NCBI Taxonomy" id="2864872"/>
    <lineage>
        <taxon>Bacteria</taxon>
        <taxon>Pseudomonadati</taxon>
        <taxon>Pseudomonadota</taxon>
        <taxon>Gammaproteobacteria</taxon>
        <taxon>Alteromonadales</taxon>
        <taxon>Shewanellaceae</taxon>
        <taxon>Shewanella</taxon>
    </lineage>
</organism>
<keyword evidence="3" id="KW-1185">Reference proteome</keyword>
<protein>
    <submittedName>
        <fullName evidence="2">Uncharacterized protein</fullName>
    </submittedName>
</protein>
<gene>
    <name evidence="2" type="ORF">K0625_00650</name>
</gene>
<accession>A0ABS7DXL3</accession>
<comment type="caution">
    <text evidence="2">The sequence shown here is derived from an EMBL/GenBank/DDBJ whole genome shotgun (WGS) entry which is preliminary data.</text>
</comment>